<dbReference type="KEGG" id="crq:GCK72_015771"/>
<dbReference type="GeneID" id="78776164"/>
<gene>
    <name evidence="1" type="ORF">GCK72_015771</name>
</gene>
<dbReference type="RefSeq" id="XP_053585893.1">
    <property type="nucleotide sequence ID" value="XM_053731121.1"/>
</dbReference>
<dbReference type="Proteomes" id="UP000483820">
    <property type="component" value="Chromosome IV"/>
</dbReference>
<organism evidence="1 2">
    <name type="scientific">Caenorhabditis remanei</name>
    <name type="common">Caenorhabditis vulgaris</name>
    <dbReference type="NCBI Taxonomy" id="31234"/>
    <lineage>
        <taxon>Eukaryota</taxon>
        <taxon>Metazoa</taxon>
        <taxon>Ecdysozoa</taxon>
        <taxon>Nematoda</taxon>
        <taxon>Chromadorea</taxon>
        <taxon>Rhabditida</taxon>
        <taxon>Rhabditina</taxon>
        <taxon>Rhabditomorpha</taxon>
        <taxon>Rhabditoidea</taxon>
        <taxon>Rhabditidae</taxon>
        <taxon>Peloderinae</taxon>
        <taxon>Caenorhabditis</taxon>
    </lineage>
</organism>
<proteinExistence type="predicted"/>
<dbReference type="EMBL" id="WUAV01000004">
    <property type="protein sequence ID" value="KAF1759306.1"/>
    <property type="molecule type" value="Genomic_DNA"/>
</dbReference>
<accession>A0A6A5GXE3</accession>
<evidence type="ECO:0000313" key="2">
    <source>
        <dbReference type="Proteomes" id="UP000483820"/>
    </source>
</evidence>
<comment type="caution">
    <text evidence="1">The sequence shown here is derived from an EMBL/GenBank/DDBJ whole genome shotgun (WGS) entry which is preliminary data.</text>
</comment>
<reference evidence="1 2" key="1">
    <citation type="submission" date="2019-12" db="EMBL/GenBank/DDBJ databases">
        <title>Chromosome-level assembly of the Caenorhabditis remanei genome.</title>
        <authorList>
            <person name="Teterina A.A."/>
            <person name="Willis J.H."/>
            <person name="Phillips P.C."/>
        </authorList>
    </citation>
    <scope>NUCLEOTIDE SEQUENCE [LARGE SCALE GENOMIC DNA]</scope>
    <source>
        <strain evidence="1 2">PX506</strain>
        <tissue evidence="1">Whole organism</tissue>
    </source>
</reference>
<dbReference type="AlphaFoldDB" id="A0A6A5GXE3"/>
<dbReference type="CTD" id="78776164"/>
<protein>
    <submittedName>
        <fullName evidence="1">Uncharacterized protein</fullName>
    </submittedName>
</protein>
<evidence type="ECO:0000313" key="1">
    <source>
        <dbReference type="EMBL" id="KAF1759306.1"/>
    </source>
</evidence>
<name>A0A6A5GXE3_CAERE</name>
<sequence length="101" mass="11923">MTVTTASCRDLFEGIKRQIVEKLEVICEQYYVQYCTLLGHYVTAIRDNVITRDRNQLMFDIASFEIGKFMETQRSRPEKQKEFQILVDIIHKSIGDKLNFL</sequence>